<evidence type="ECO:0000256" key="3">
    <source>
        <dbReference type="SAM" id="MobiDB-lite"/>
    </source>
</evidence>
<evidence type="ECO:0000313" key="6">
    <source>
        <dbReference type="Proteomes" id="UP001233314"/>
    </source>
</evidence>
<dbReference type="Gene3D" id="2.150.10.10">
    <property type="entry name" value="Serralysin-like metalloprotease, C-terminal"/>
    <property type="match status" value="3"/>
</dbReference>
<dbReference type="InterPro" id="IPR018511">
    <property type="entry name" value="Hemolysin-typ_Ca-bd_CS"/>
</dbReference>
<evidence type="ECO:0000256" key="2">
    <source>
        <dbReference type="ARBA" id="ARBA00022525"/>
    </source>
</evidence>
<comment type="subcellular location">
    <subcellularLocation>
        <location evidence="1">Secreted</location>
    </subcellularLocation>
</comment>
<gene>
    <name evidence="5" type="ORF">Q5722_05165</name>
</gene>
<dbReference type="Proteomes" id="UP001233314">
    <property type="component" value="Unassembled WGS sequence"/>
</dbReference>
<dbReference type="InterPro" id="IPR011049">
    <property type="entry name" value="Serralysin-like_metalloprot_C"/>
</dbReference>
<sequence length="741" mass="74562">MTARRTPFRVLVATASGALGFLPLALTSPAHAATLSCSASSGTLTVNAANYAYDQRFSVEGPSHHLWIHDGSGAVNGDECSVDVRTVNTIDVQSDAYADDWVVDLGSDWTGLDGTDALLKLPVSQYDTVKLDGTSAGSPVKVDFVGTGTPLQFTTDNDQTPDIQFDNQWGALRAVKGGSSTDTIDLSGLPFQTATISVLGNDGSDVITGSDGSDTISGGAGSDQLSGGPGSDTVDGNDGDDQLYGGGGWDVIHDGDGSDVLDGDWADGEDGYGDQIDAVWDFGYPDQIGDATASYDEVVFYTEGAPVTATLDGVQNDGAFGEDNLLGADSIQTFAGDDVIGGDDFHAIDTGAGNDTLTLGPAFHGMLDWQAGDGTDTLDASAFNGSLHGAFYPGGSMLMTEGAAPGNIDGGGWETVKGGLLGDDLTVGCACTMIPGQGNDTIRFSGSISGGTYVAGPAGDGADTVTVDDGISGVKADYSIRSAAVSLTIDGEANDGATGEGDDLDFGITALVGGTGNDTLAGSTSADTLDGFAGDDRLLGRGGNDRLIGDVGIDTLDGGSGNDVLLGQDGADKLYGRDGDDVLRGDDKYGTAGNDTLDGGAGDDDLFGYGGNDTFTEGAAANGSDLIAGGAGVDTASYAARTATVTLSLNGVYDDGAAGEGDRIGTDVENLTGGKGGDTLTGNDAVNTLTGGAGKDKLYGKGGNDTFQTVDSTADTLDGGTGTDRAHRDSIDTTTSVEQRF</sequence>
<evidence type="ECO:0000256" key="1">
    <source>
        <dbReference type="ARBA" id="ARBA00004613"/>
    </source>
</evidence>
<proteinExistence type="predicted"/>
<feature type="compositionally biased region" description="Low complexity" evidence="3">
    <location>
        <begin position="207"/>
        <end position="217"/>
    </location>
</feature>
<feature type="signal peptide" evidence="4">
    <location>
        <begin position="1"/>
        <end position="32"/>
    </location>
</feature>
<keyword evidence="6" id="KW-1185">Reference proteome</keyword>
<name>A0ABT9AYU2_9ACTN</name>
<dbReference type="InterPro" id="IPR050557">
    <property type="entry name" value="RTX_toxin/Mannuronan_C5-epim"/>
</dbReference>
<dbReference type="RefSeq" id="WP_305027141.1">
    <property type="nucleotide sequence ID" value="NZ_JAUQTA010000001.1"/>
</dbReference>
<accession>A0ABT9AYU2</accession>
<dbReference type="PANTHER" id="PTHR38340:SF1">
    <property type="entry name" value="S-LAYER PROTEIN"/>
    <property type="match status" value="1"/>
</dbReference>
<feature type="compositionally biased region" description="Polar residues" evidence="3">
    <location>
        <begin position="732"/>
        <end position="741"/>
    </location>
</feature>
<evidence type="ECO:0000313" key="5">
    <source>
        <dbReference type="EMBL" id="MDO7867756.1"/>
    </source>
</evidence>
<evidence type="ECO:0000256" key="4">
    <source>
        <dbReference type="SAM" id="SignalP"/>
    </source>
</evidence>
<feature type="chain" id="PRO_5046823994" evidence="4">
    <location>
        <begin position="33"/>
        <end position="741"/>
    </location>
</feature>
<keyword evidence="4" id="KW-0732">Signal</keyword>
<dbReference type="PRINTS" id="PR00313">
    <property type="entry name" value="CABNDNGRPT"/>
</dbReference>
<dbReference type="Pfam" id="PF00353">
    <property type="entry name" value="HemolysinCabind"/>
    <property type="match status" value="8"/>
</dbReference>
<keyword evidence="2" id="KW-0964">Secreted</keyword>
<organism evidence="5 6">
    <name type="scientific">Nocardioides jiangxiensis</name>
    <dbReference type="NCBI Taxonomy" id="3064524"/>
    <lineage>
        <taxon>Bacteria</taxon>
        <taxon>Bacillati</taxon>
        <taxon>Actinomycetota</taxon>
        <taxon>Actinomycetes</taxon>
        <taxon>Propionibacteriales</taxon>
        <taxon>Nocardioidaceae</taxon>
        <taxon>Nocardioides</taxon>
    </lineage>
</organism>
<dbReference type="InterPro" id="IPR001343">
    <property type="entry name" value="Hemolysn_Ca-bd"/>
</dbReference>
<feature type="region of interest" description="Disordered" evidence="3">
    <location>
        <begin position="207"/>
        <end position="240"/>
    </location>
</feature>
<dbReference type="PANTHER" id="PTHR38340">
    <property type="entry name" value="S-LAYER PROTEIN"/>
    <property type="match status" value="1"/>
</dbReference>
<dbReference type="SUPFAM" id="SSF51120">
    <property type="entry name" value="beta-Roll"/>
    <property type="match status" value="3"/>
</dbReference>
<dbReference type="EMBL" id="JAUQTA010000001">
    <property type="protein sequence ID" value="MDO7867756.1"/>
    <property type="molecule type" value="Genomic_DNA"/>
</dbReference>
<comment type="caution">
    <text evidence="5">The sequence shown here is derived from an EMBL/GenBank/DDBJ whole genome shotgun (WGS) entry which is preliminary data.</text>
</comment>
<protein>
    <submittedName>
        <fullName evidence="5">Calcium-binding protein</fullName>
    </submittedName>
</protein>
<reference evidence="5 6" key="1">
    <citation type="submission" date="2023-07" db="EMBL/GenBank/DDBJ databases">
        <title>Nocardioides sp. nov WY-20 isolated from soil.</title>
        <authorList>
            <person name="Liu B."/>
            <person name="Wan Y."/>
        </authorList>
    </citation>
    <scope>NUCLEOTIDE SEQUENCE [LARGE SCALE GENOMIC DNA]</scope>
    <source>
        <strain evidence="5 6">WY-20</strain>
    </source>
</reference>
<feature type="region of interest" description="Disordered" evidence="3">
    <location>
        <begin position="712"/>
        <end position="741"/>
    </location>
</feature>
<dbReference type="PROSITE" id="PS00330">
    <property type="entry name" value="HEMOLYSIN_CALCIUM"/>
    <property type="match status" value="2"/>
</dbReference>